<name>A0A9P7YIL9_9HELO</name>
<evidence type="ECO:0000256" key="4">
    <source>
        <dbReference type="SAM" id="MobiDB-lite"/>
    </source>
</evidence>
<dbReference type="Gene3D" id="1.25.10.10">
    <property type="entry name" value="Leucine-rich Repeat Variant"/>
    <property type="match status" value="1"/>
</dbReference>
<dbReference type="GO" id="GO:0006397">
    <property type="term" value="P:mRNA processing"/>
    <property type="evidence" value="ECO:0007669"/>
    <property type="project" value="UniProtKB-KW"/>
</dbReference>
<evidence type="ECO:0000313" key="6">
    <source>
        <dbReference type="EMBL" id="KAG9234339.1"/>
    </source>
</evidence>
<dbReference type="GO" id="GO:0005847">
    <property type="term" value="C:mRNA cleavage and polyadenylation specificity factor complex"/>
    <property type="evidence" value="ECO:0007669"/>
    <property type="project" value="TreeGrafter"/>
</dbReference>
<dbReference type="AlphaFoldDB" id="A0A9P7YIL9"/>
<keyword evidence="3" id="KW-0539">Nucleus</keyword>
<evidence type="ECO:0000256" key="3">
    <source>
        <dbReference type="ARBA" id="ARBA00023242"/>
    </source>
</evidence>
<proteinExistence type="predicted"/>
<feature type="compositionally biased region" description="Basic and acidic residues" evidence="4">
    <location>
        <begin position="315"/>
        <end position="324"/>
    </location>
</feature>
<dbReference type="OrthoDB" id="331600at2759"/>
<feature type="domain" description="Symplekin/Pta1 N-terminal" evidence="5">
    <location>
        <begin position="101"/>
        <end position="321"/>
    </location>
</feature>
<keyword evidence="7" id="KW-1185">Reference proteome</keyword>
<dbReference type="InterPro" id="IPR032460">
    <property type="entry name" value="Symplekin/Pta1_N"/>
</dbReference>
<gene>
    <name evidence="6" type="ORF">BJ875DRAFT_461740</name>
</gene>
<dbReference type="InterPro" id="IPR011989">
    <property type="entry name" value="ARM-like"/>
</dbReference>
<keyword evidence="2" id="KW-0507">mRNA processing</keyword>
<accession>A0A9P7YIL9</accession>
<organism evidence="6 7">
    <name type="scientific">Amylocarpus encephaloides</name>
    <dbReference type="NCBI Taxonomy" id="45428"/>
    <lineage>
        <taxon>Eukaryota</taxon>
        <taxon>Fungi</taxon>
        <taxon>Dikarya</taxon>
        <taxon>Ascomycota</taxon>
        <taxon>Pezizomycotina</taxon>
        <taxon>Leotiomycetes</taxon>
        <taxon>Helotiales</taxon>
        <taxon>Helotiales incertae sedis</taxon>
        <taxon>Amylocarpus</taxon>
    </lineage>
</organism>
<evidence type="ECO:0000259" key="5">
    <source>
        <dbReference type="Pfam" id="PF11935"/>
    </source>
</evidence>
<dbReference type="PANTHER" id="PTHR15245:SF20">
    <property type="entry name" value="SYMPLEKIN"/>
    <property type="match status" value="1"/>
</dbReference>
<evidence type="ECO:0000256" key="1">
    <source>
        <dbReference type="ARBA" id="ARBA00004123"/>
    </source>
</evidence>
<dbReference type="EMBL" id="MU251466">
    <property type="protein sequence ID" value="KAG9234339.1"/>
    <property type="molecule type" value="Genomic_DNA"/>
</dbReference>
<comment type="caution">
    <text evidence="6">The sequence shown here is derived from an EMBL/GenBank/DDBJ whole genome shotgun (WGS) entry which is preliminary data.</text>
</comment>
<protein>
    <recommendedName>
        <fullName evidence="5">Symplekin/Pta1 N-terminal domain-containing protein</fullName>
    </recommendedName>
</protein>
<sequence length="736" mass="81933">MATPALSVEQQIKLLEDARTLVLNDANYYQQILQGILPIIDPVGRAEPQRSEAGKVELRRWGADFLAETFASPSVQAQQKETLCLIILEMLKTMIENPSEDNAVIKSVVQTAASIYPLVFRWIINNSYDTSTWERMQAIKTRILRIWDTAAAGVRMCCIKFAQRVVLAQTVGPDADPRRGDPMEVNLGMVPLNHPLLTPRNLEAEASGLLDRMLSIFQESISDAVLVDATLNSLSILIRTRPQVANRILNVILNFNPLKQANSPMTPKLRVMVKSMEKTTRLLLVDVNKRDPQNPLAGRIQQYVERMMRSRNEIFDEASRKRGPPEPTNGLDAAKRQKLGGPVPAPVPKFHVPPLAPGPHTIAQLFTVTTDEGLKAFDVSLLNEDLVVKIGISILQKLNADTLKQAVGGIRQRYDSLKAVQLEVLNPATAPLGIEEDDDEYEPDFYGAEDTEQILNKLDSAPSIVEKVIEAPDMAPTSFVLPPPPAMTTEEVAQIGQGTVTRVFGVMQTLEEPAKKTKAGLNRLAASSCDRDDWITIITRLATRSVAGLEELDGNIKPEVNSVVPASLSNTIRESLHLYVLEDFRKRIDIAVAWLCEEWYNDKVQMKLGEEAVLHYERWVVKVLDGILPYLDGRDKVLTRFLSEIPSLSLEVLGRVKALCRDPAMVNLALTSLLYLVMMRPPVREVALDAVEDIWDTYDDAKPIAAKYLTKWRPGFAERLKEGGEEKKTNGVAVPV</sequence>
<comment type="subcellular location">
    <subcellularLocation>
        <location evidence="1">Nucleus</location>
    </subcellularLocation>
</comment>
<reference evidence="6" key="1">
    <citation type="journal article" date="2021" name="IMA Fungus">
        <title>Genomic characterization of three marine fungi, including Emericellopsis atlantica sp. nov. with signatures of a generalist lifestyle and marine biomass degradation.</title>
        <authorList>
            <person name="Hagestad O.C."/>
            <person name="Hou L."/>
            <person name="Andersen J.H."/>
            <person name="Hansen E.H."/>
            <person name="Altermark B."/>
            <person name="Li C."/>
            <person name="Kuhnert E."/>
            <person name="Cox R.J."/>
            <person name="Crous P.W."/>
            <person name="Spatafora J.W."/>
            <person name="Lail K."/>
            <person name="Amirebrahimi M."/>
            <person name="Lipzen A."/>
            <person name="Pangilinan J."/>
            <person name="Andreopoulos W."/>
            <person name="Hayes R.D."/>
            <person name="Ng V."/>
            <person name="Grigoriev I.V."/>
            <person name="Jackson S.A."/>
            <person name="Sutton T.D.S."/>
            <person name="Dobson A.D.W."/>
            <person name="Rama T."/>
        </authorList>
    </citation>
    <scope>NUCLEOTIDE SEQUENCE</scope>
    <source>
        <strain evidence="6">TRa018bII</strain>
    </source>
</reference>
<evidence type="ECO:0000313" key="7">
    <source>
        <dbReference type="Proteomes" id="UP000824998"/>
    </source>
</evidence>
<dbReference type="PANTHER" id="PTHR15245">
    <property type="entry name" value="SYMPLEKIN-RELATED"/>
    <property type="match status" value="1"/>
</dbReference>
<dbReference type="InterPro" id="IPR021850">
    <property type="entry name" value="Symplekin/Pta1"/>
</dbReference>
<evidence type="ECO:0000256" key="2">
    <source>
        <dbReference type="ARBA" id="ARBA00022664"/>
    </source>
</evidence>
<dbReference type="Proteomes" id="UP000824998">
    <property type="component" value="Unassembled WGS sequence"/>
</dbReference>
<dbReference type="Pfam" id="PF11935">
    <property type="entry name" value="SYMPK_PTA1_N"/>
    <property type="match status" value="1"/>
</dbReference>
<feature type="region of interest" description="Disordered" evidence="4">
    <location>
        <begin position="315"/>
        <end position="340"/>
    </location>
</feature>